<dbReference type="Gene3D" id="6.10.340.10">
    <property type="match status" value="1"/>
</dbReference>
<evidence type="ECO:0000256" key="4">
    <source>
        <dbReference type="ARBA" id="ARBA00022553"/>
    </source>
</evidence>
<dbReference type="InterPro" id="IPR003661">
    <property type="entry name" value="HisK_dim/P_dom"/>
</dbReference>
<dbReference type="InterPro" id="IPR004358">
    <property type="entry name" value="Sig_transdc_His_kin-like_C"/>
</dbReference>
<evidence type="ECO:0000313" key="14">
    <source>
        <dbReference type="Proteomes" id="UP001205740"/>
    </source>
</evidence>
<evidence type="ECO:0000256" key="6">
    <source>
        <dbReference type="ARBA" id="ARBA00022692"/>
    </source>
</evidence>
<dbReference type="InterPro" id="IPR005467">
    <property type="entry name" value="His_kinase_dom"/>
</dbReference>
<dbReference type="CDD" id="cd00082">
    <property type="entry name" value="HisKA"/>
    <property type="match status" value="1"/>
</dbReference>
<dbReference type="EMBL" id="JAMTCG010000003">
    <property type="protein sequence ID" value="MCP2160878.1"/>
    <property type="molecule type" value="Genomic_DNA"/>
</dbReference>
<reference evidence="13 14" key="1">
    <citation type="submission" date="2022-06" db="EMBL/GenBank/DDBJ databases">
        <title>Genomic Encyclopedia of Archaeal and Bacterial Type Strains, Phase II (KMG-II): from individual species to whole genera.</title>
        <authorList>
            <person name="Goeker M."/>
        </authorList>
    </citation>
    <scope>NUCLEOTIDE SEQUENCE [LARGE SCALE GENOMIC DNA]</scope>
    <source>
        <strain evidence="13 14">DSM 45037</strain>
    </source>
</reference>
<evidence type="ECO:0000256" key="5">
    <source>
        <dbReference type="ARBA" id="ARBA00022679"/>
    </source>
</evidence>
<comment type="catalytic activity">
    <reaction evidence="1">
        <text>ATP + protein L-histidine = ADP + protein N-phospho-L-histidine.</text>
        <dbReference type="EC" id="2.7.13.3"/>
    </reaction>
</comment>
<keyword evidence="14" id="KW-1185">Reference proteome</keyword>
<evidence type="ECO:0000256" key="9">
    <source>
        <dbReference type="ARBA" id="ARBA00023012"/>
    </source>
</evidence>
<name>A0ABT1H2R8_9NOCA</name>
<dbReference type="SUPFAM" id="SSF47384">
    <property type="entry name" value="Homodimeric domain of signal transducing histidine kinase"/>
    <property type="match status" value="1"/>
</dbReference>
<feature type="domain" description="Histidine kinase" evidence="12">
    <location>
        <begin position="245"/>
        <end position="452"/>
    </location>
</feature>
<dbReference type="InterPro" id="IPR003594">
    <property type="entry name" value="HATPase_dom"/>
</dbReference>
<dbReference type="PANTHER" id="PTHR45436:SF5">
    <property type="entry name" value="SENSOR HISTIDINE KINASE TRCS"/>
    <property type="match status" value="1"/>
</dbReference>
<protein>
    <recommendedName>
        <fullName evidence="3">histidine kinase</fullName>
        <ecNumber evidence="3">2.7.13.3</ecNumber>
    </recommendedName>
</protein>
<dbReference type="GO" id="GO:0016301">
    <property type="term" value="F:kinase activity"/>
    <property type="evidence" value="ECO:0007669"/>
    <property type="project" value="UniProtKB-KW"/>
</dbReference>
<gene>
    <name evidence="13" type="ORF">LX12_002065</name>
</gene>
<evidence type="ECO:0000256" key="7">
    <source>
        <dbReference type="ARBA" id="ARBA00022777"/>
    </source>
</evidence>
<dbReference type="RefSeq" id="WP_253654437.1">
    <property type="nucleotide sequence ID" value="NZ_BAAAOE010000003.1"/>
</dbReference>
<dbReference type="PROSITE" id="PS50109">
    <property type="entry name" value="HIS_KIN"/>
    <property type="match status" value="1"/>
</dbReference>
<evidence type="ECO:0000256" key="2">
    <source>
        <dbReference type="ARBA" id="ARBA00004236"/>
    </source>
</evidence>
<feature type="transmembrane region" description="Helical" evidence="11">
    <location>
        <begin position="151"/>
        <end position="175"/>
    </location>
</feature>
<dbReference type="EC" id="2.7.13.3" evidence="3"/>
<dbReference type="InterPro" id="IPR036097">
    <property type="entry name" value="HisK_dim/P_sf"/>
</dbReference>
<comment type="subcellular location">
    <subcellularLocation>
        <location evidence="2">Cell membrane</location>
    </subcellularLocation>
</comment>
<keyword evidence="9" id="KW-0902">Two-component regulatory system</keyword>
<dbReference type="SMART" id="SM00387">
    <property type="entry name" value="HATPase_c"/>
    <property type="match status" value="1"/>
</dbReference>
<organism evidence="13 14">
    <name type="scientific">Williamsia serinedens</name>
    <dbReference type="NCBI Taxonomy" id="391736"/>
    <lineage>
        <taxon>Bacteria</taxon>
        <taxon>Bacillati</taxon>
        <taxon>Actinomycetota</taxon>
        <taxon>Actinomycetes</taxon>
        <taxon>Mycobacteriales</taxon>
        <taxon>Nocardiaceae</taxon>
        <taxon>Williamsia</taxon>
    </lineage>
</organism>
<keyword evidence="5" id="KW-0808">Transferase</keyword>
<keyword evidence="7 13" id="KW-0418">Kinase</keyword>
<dbReference type="Proteomes" id="UP001205740">
    <property type="component" value="Unassembled WGS sequence"/>
</dbReference>
<dbReference type="Gene3D" id="3.30.565.10">
    <property type="entry name" value="Histidine kinase-like ATPase, C-terminal domain"/>
    <property type="match status" value="1"/>
</dbReference>
<dbReference type="PANTHER" id="PTHR45436">
    <property type="entry name" value="SENSOR HISTIDINE KINASE YKOH"/>
    <property type="match status" value="1"/>
</dbReference>
<dbReference type="Pfam" id="PF02518">
    <property type="entry name" value="HATPase_c"/>
    <property type="match status" value="1"/>
</dbReference>
<evidence type="ECO:0000256" key="11">
    <source>
        <dbReference type="SAM" id="Phobius"/>
    </source>
</evidence>
<feature type="transmembrane region" description="Helical" evidence="11">
    <location>
        <begin position="12"/>
        <end position="37"/>
    </location>
</feature>
<dbReference type="InterPro" id="IPR050428">
    <property type="entry name" value="TCS_sensor_his_kinase"/>
</dbReference>
<dbReference type="CDD" id="cd00075">
    <property type="entry name" value="HATPase"/>
    <property type="match status" value="1"/>
</dbReference>
<accession>A0ABT1H2R8</accession>
<dbReference type="SUPFAM" id="SSF55874">
    <property type="entry name" value="ATPase domain of HSP90 chaperone/DNA topoisomerase II/histidine kinase"/>
    <property type="match status" value="1"/>
</dbReference>
<evidence type="ECO:0000313" key="13">
    <source>
        <dbReference type="EMBL" id="MCP2160878.1"/>
    </source>
</evidence>
<proteinExistence type="predicted"/>
<evidence type="ECO:0000256" key="10">
    <source>
        <dbReference type="ARBA" id="ARBA00023136"/>
    </source>
</evidence>
<keyword evidence="6 11" id="KW-0812">Transmembrane</keyword>
<evidence type="ECO:0000256" key="3">
    <source>
        <dbReference type="ARBA" id="ARBA00012438"/>
    </source>
</evidence>
<keyword evidence="10 11" id="KW-0472">Membrane</keyword>
<comment type="caution">
    <text evidence="13">The sequence shown here is derived from an EMBL/GenBank/DDBJ whole genome shotgun (WGS) entry which is preliminary data.</text>
</comment>
<dbReference type="SMART" id="SM00388">
    <property type="entry name" value="HisKA"/>
    <property type="match status" value="1"/>
</dbReference>
<dbReference type="PRINTS" id="PR00344">
    <property type="entry name" value="BCTRLSENSOR"/>
</dbReference>
<evidence type="ECO:0000256" key="8">
    <source>
        <dbReference type="ARBA" id="ARBA00022989"/>
    </source>
</evidence>
<dbReference type="Gene3D" id="1.10.287.130">
    <property type="match status" value="1"/>
</dbReference>
<sequence length="456" mass="48273">MTPARRRRSPSLRTRVTAAAALVTVLIVLAIGTVAWVQVRDSAFRELDARVDTLSAAFQPSLSTSNTTTITSGVSDGALATARLGGIVVQSTNRQIPARGVGQGDTTIDGTPYRVRTTSAANSGLLNGLVTSSVAVPLQPTYDRVASQRRALLYIGLSAVAASALLAWLLGGLAIRPLRRLARQTETIPVDAGPDAPERAALEQVRGAREAEELAMAMQSLLRRVDTERARTQEALVTARDFASVSAHELRTPLTAMRTDLEVLESFAPDAAARAEIVADLRRSHARVQETLAALESLAQGDLGGRHRTPVDLADILDRVVTEARAHHRGVEIDLASPQSVPVYAVETGVRMAVGNAITNAVRHGEARRVRVGVEPRGDAVAIVVDDDGHGIPPADRERVFRRFERGTSRQSGSGLGLALIAQQARLHGGGAELSDSPWGGTRLTVVIGGPPAPSV</sequence>
<keyword evidence="4" id="KW-0597">Phosphoprotein</keyword>
<evidence type="ECO:0000259" key="12">
    <source>
        <dbReference type="PROSITE" id="PS50109"/>
    </source>
</evidence>
<dbReference type="Pfam" id="PF00512">
    <property type="entry name" value="HisKA"/>
    <property type="match status" value="1"/>
</dbReference>
<keyword evidence="8 11" id="KW-1133">Transmembrane helix</keyword>
<evidence type="ECO:0000256" key="1">
    <source>
        <dbReference type="ARBA" id="ARBA00000085"/>
    </source>
</evidence>
<dbReference type="InterPro" id="IPR036890">
    <property type="entry name" value="HATPase_C_sf"/>
</dbReference>